<dbReference type="GO" id="GO:0004113">
    <property type="term" value="F:2',3'-cyclic-nucleotide 3'-phosphodiesterase activity"/>
    <property type="evidence" value="ECO:0007669"/>
    <property type="project" value="TreeGrafter"/>
</dbReference>
<dbReference type="EMBL" id="JAPDMZ010000327">
    <property type="protein sequence ID" value="KAK0543794.1"/>
    <property type="molecule type" value="Genomic_DNA"/>
</dbReference>
<evidence type="ECO:0000256" key="1">
    <source>
        <dbReference type="SAM" id="MobiDB-lite"/>
    </source>
</evidence>
<dbReference type="Pfam" id="PF07823">
    <property type="entry name" value="CPDase"/>
    <property type="match status" value="1"/>
</dbReference>
<dbReference type="InterPro" id="IPR012386">
    <property type="entry name" value="Cyclic-nucl_3Pdiesterase"/>
</dbReference>
<evidence type="ECO:0008006" key="4">
    <source>
        <dbReference type="Google" id="ProtNLM"/>
    </source>
</evidence>
<keyword evidence="3" id="KW-1185">Reference proteome</keyword>
<gene>
    <name evidence="2" type="ORF">OC846_006289</name>
</gene>
<organism evidence="2 3">
    <name type="scientific">Tilletia horrida</name>
    <dbReference type="NCBI Taxonomy" id="155126"/>
    <lineage>
        <taxon>Eukaryota</taxon>
        <taxon>Fungi</taxon>
        <taxon>Dikarya</taxon>
        <taxon>Basidiomycota</taxon>
        <taxon>Ustilaginomycotina</taxon>
        <taxon>Exobasidiomycetes</taxon>
        <taxon>Tilletiales</taxon>
        <taxon>Tilletiaceae</taxon>
        <taxon>Tilletia</taxon>
    </lineage>
</organism>
<dbReference type="Gene3D" id="3.90.1140.10">
    <property type="entry name" value="Cyclic phosphodiesterase"/>
    <property type="match status" value="1"/>
</dbReference>
<reference evidence="2" key="1">
    <citation type="journal article" date="2023" name="PhytoFront">
        <title>Draft Genome Resources of Seven Strains of Tilletia horrida, Causal Agent of Kernel Smut of Rice.</title>
        <authorList>
            <person name="Khanal S."/>
            <person name="Antony Babu S."/>
            <person name="Zhou X.G."/>
        </authorList>
    </citation>
    <scope>NUCLEOTIDE SEQUENCE</scope>
    <source>
        <strain evidence="2">TX6</strain>
    </source>
</reference>
<dbReference type="InterPro" id="IPR009097">
    <property type="entry name" value="Cyclic_Pdiesterase"/>
</dbReference>
<proteinExistence type="predicted"/>
<dbReference type="SUPFAM" id="SSF55144">
    <property type="entry name" value="LigT-like"/>
    <property type="match status" value="1"/>
</dbReference>
<evidence type="ECO:0000313" key="2">
    <source>
        <dbReference type="EMBL" id="KAK0543794.1"/>
    </source>
</evidence>
<dbReference type="PANTHER" id="PTHR28141:SF1">
    <property type="entry name" value="2',3'-CYCLIC-NUCLEOTIDE 3'-PHOSPHODIESTERASE"/>
    <property type="match status" value="1"/>
</dbReference>
<dbReference type="AlphaFoldDB" id="A0AAN6GK80"/>
<feature type="compositionally biased region" description="Basic and acidic residues" evidence="1">
    <location>
        <begin position="1"/>
        <end position="12"/>
    </location>
</feature>
<dbReference type="PANTHER" id="PTHR28141">
    <property type="entry name" value="2',3'-CYCLIC-NUCLEOTIDE 3'-PHOSPHODIESTERASE"/>
    <property type="match status" value="1"/>
</dbReference>
<sequence length="242" mass="26576">MSVQSHVHDRPLAIRQPSPPVHPTASPMADLSLGSPSSSSWAGLALWFVPVASEATAIRAVQTRLRELHPSSPQFHPHVTLLAGFDPAVHGDAEAIWKKTTAKVAEWQHNRQSATASPSPLVATIQEVTTRNMYFQCILAALHKEESLLGLNSALREEFDLDSTQPPYYPHLSLAYGDLSPEQIQSTIEQLTQEKVFQRTSTGASIGVEPAAQLETLHLGTVELWDCEGPPEKWRQIKALTL</sequence>
<dbReference type="Proteomes" id="UP001176517">
    <property type="component" value="Unassembled WGS sequence"/>
</dbReference>
<dbReference type="GO" id="GO:0009187">
    <property type="term" value="P:cyclic nucleotide metabolic process"/>
    <property type="evidence" value="ECO:0007669"/>
    <property type="project" value="TreeGrafter"/>
</dbReference>
<protein>
    <recommendedName>
        <fullName evidence="4">2',3'-cyclic-nucleotide 3'-phosphodiesterase</fullName>
    </recommendedName>
</protein>
<evidence type="ECO:0000313" key="3">
    <source>
        <dbReference type="Proteomes" id="UP001176517"/>
    </source>
</evidence>
<accession>A0AAN6GK80</accession>
<feature type="region of interest" description="Disordered" evidence="1">
    <location>
        <begin position="1"/>
        <end position="32"/>
    </location>
</feature>
<name>A0AAN6GK80_9BASI</name>
<comment type="caution">
    <text evidence="2">The sequence shown here is derived from an EMBL/GenBank/DDBJ whole genome shotgun (WGS) entry which is preliminary data.</text>
</comment>